<dbReference type="InterPro" id="IPR036388">
    <property type="entry name" value="WH-like_DNA-bd_sf"/>
</dbReference>
<dbReference type="PANTHER" id="PTHR30126">
    <property type="entry name" value="HTH-TYPE TRANSCRIPTIONAL REGULATOR"/>
    <property type="match status" value="1"/>
</dbReference>
<dbReference type="GO" id="GO:0019344">
    <property type="term" value="P:cysteine biosynthetic process"/>
    <property type="evidence" value="ECO:0007669"/>
    <property type="project" value="TreeGrafter"/>
</dbReference>
<sequence>MTINQVKLLIELYKNGLNLSIASEKLNIVQSAGSRQLKLLEEELGFPIFIRKANRLAEFTQAGEQVLEQAKMICLAERNIKMLSDSFNPNMEGSIRLGTTHTQARYILPNVLMNYKTKHPQTKLHIEESSPENLYSFLQRDQIDIAICSELISKQDDLVSQKAYEWEHVMIAPHNHPIWKRNLSIESCVNYPILSYIKGFTHSDKVLHALREVQPGFEFDIVASDADVIKTYVKNGFGIGIIAEMALEDLDAKHFKTYRLGAEVGYSSTYYAYLKKRFLPSYMEAFLDTFIKAVSHKFH</sequence>
<evidence type="ECO:0000259" key="5">
    <source>
        <dbReference type="PROSITE" id="PS50931"/>
    </source>
</evidence>
<dbReference type="Pfam" id="PF03466">
    <property type="entry name" value="LysR_substrate"/>
    <property type="match status" value="1"/>
</dbReference>
<feature type="domain" description="HTH lysR-type" evidence="5">
    <location>
        <begin position="1"/>
        <end position="60"/>
    </location>
</feature>
<evidence type="ECO:0000256" key="1">
    <source>
        <dbReference type="ARBA" id="ARBA00009437"/>
    </source>
</evidence>
<dbReference type="PROSITE" id="PS50931">
    <property type="entry name" value="HTH_LYSR"/>
    <property type="match status" value="1"/>
</dbReference>
<keyword evidence="7" id="KW-1185">Reference proteome</keyword>
<gene>
    <name evidence="6" type="primary">cysB</name>
    <name evidence="6" type="ORF">GHNINEIG_00817</name>
</gene>
<evidence type="ECO:0000313" key="6">
    <source>
        <dbReference type="EMBL" id="QBZ82781.1"/>
    </source>
</evidence>
<dbReference type="PRINTS" id="PR00039">
    <property type="entry name" value="HTHLYSR"/>
</dbReference>
<dbReference type="InterPro" id="IPR005119">
    <property type="entry name" value="LysR_subst-bd"/>
</dbReference>
<keyword evidence="3" id="KW-0238">DNA-binding</keyword>
<dbReference type="Gene3D" id="1.10.10.10">
    <property type="entry name" value="Winged helix-like DNA-binding domain superfamily/Winged helix DNA-binding domain"/>
    <property type="match status" value="1"/>
</dbReference>
<dbReference type="SUPFAM" id="SSF46785">
    <property type="entry name" value="Winged helix' DNA-binding domain"/>
    <property type="match status" value="1"/>
</dbReference>
<dbReference type="GO" id="GO:0000976">
    <property type="term" value="F:transcription cis-regulatory region binding"/>
    <property type="evidence" value="ECO:0007669"/>
    <property type="project" value="TreeGrafter"/>
</dbReference>
<dbReference type="PANTHER" id="PTHR30126:SF6">
    <property type="entry name" value="HTH-TYPE TRANSCRIPTIONAL REGULATOR CYSB-RELATED"/>
    <property type="match status" value="1"/>
</dbReference>
<evidence type="ECO:0000256" key="4">
    <source>
        <dbReference type="ARBA" id="ARBA00023163"/>
    </source>
</evidence>
<dbReference type="Pfam" id="PF00126">
    <property type="entry name" value="HTH_1"/>
    <property type="match status" value="1"/>
</dbReference>
<dbReference type="EMBL" id="CP032096">
    <property type="protein sequence ID" value="QBZ82781.1"/>
    <property type="molecule type" value="Genomic_DNA"/>
</dbReference>
<evidence type="ECO:0000256" key="2">
    <source>
        <dbReference type="ARBA" id="ARBA00023015"/>
    </source>
</evidence>
<dbReference type="Gene3D" id="3.40.190.10">
    <property type="entry name" value="Periplasmic binding protein-like II"/>
    <property type="match status" value="2"/>
</dbReference>
<proteinExistence type="inferred from homology"/>
<organism evidence="6 7">
    <name type="scientific">Hydrogenovibrio crunogenus</name>
    <dbReference type="NCBI Taxonomy" id="39765"/>
    <lineage>
        <taxon>Bacteria</taxon>
        <taxon>Pseudomonadati</taxon>
        <taxon>Pseudomonadota</taxon>
        <taxon>Gammaproteobacteria</taxon>
        <taxon>Thiotrichales</taxon>
        <taxon>Piscirickettsiaceae</taxon>
        <taxon>Hydrogenovibrio</taxon>
    </lineage>
</organism>
<dbReference type="GO" id="GO:0003700">
    <property type="term" value="F:DNA-binding transcription factor activity"/>
    <property type="evidence" value="ECO:0007669"/>
    <property type="project" value="InterPro"/>
</dbReference>
<keyword evidence="4" id="KW-0804">Transcription</keyword>
<name>A0A4P7NYB2_9GAMM</name>
<evidence type="ECO:0000256" key="3">
    <source>
        <dbReference type="ARBA" id="ARBA00023125"/>
    </source>
</evidence>
<evidence type="ECO:0000313" key="7">
    <source>
        <dbReference type="Proteomes" id="UP000296201"/>
    </source>
</evidence>
<dbReference type="SUPFAM" id="SSF53850">
    <property type="entry name" value="Periplasmic binding protein-like II"/>
    <property type="match status" value="1"/>
</dbReference>
<dbReference type="RefSeq" id="WP_135795456.1">
    <property type="nucleotide sequence ID" value="NZ_CP032096.1"/>
</dbReference>
<dbReference type="OrthoDB" id="5297026at2"/>
<protein>
    <submittedName>
        <fullName evidence="6">HTH-type transcriptional regulator CysB</fullName>
    </submittedName>
</protein>
<dbReference type="Proteomes" id="UP000296201">
    <property type="component" value="Chromosome"/>
</dbReference>
<keyword evidence="2" id="KW-0805">Transcription regulation</keyword>
<dbReference type="InterPro" id="IPR036390">
    <property type="entry name" value="WH_DNA-bd_sf"/>
</dbReference>
<reference evidence="6 7" key="1">
    <citation type="submission" date="2018-08" db="EMBL/GenBank/DDBJ databases">
        <title>Horizontal acquisition of hydrogen conversion ability and other habitat adaptations in Hydrogenovibrio crunogenus strains.</title>
        <authorList>
            <person name="Gonnella G."/>
            <person name="Adam N."/>
            <person name="Perner M."/>
        </authorList>
    </citation>
    <scope>NUCLEOTIDE SEQUENCE [LARGE SCALE GENOMIC DNA]</scope>
    <source>
        <strain evidence="6 7">SP-41</strain>
    </source>
</reference>
<comment type="similarity">
    <text evidence="1">Belongs to the LysR transcriptional regulatory family.</text>
</comment>
<dbReference type="AlphaFoldDB" id="A0A4P7NYB2"/>
<accession>A0A4P7NYB2</accession>
<dbReference type="InterPro" id="IPR000847">
    <property type="entry name" value="LysR_HTH_N"/>
</dbReference>